<keyword evidence="1" id="KW-0812">Transmembrane</keyword>
<evidence type="ECO:0000256" key="1">
    <source>
        <dbReference type="SAM" id="Phobius"/>
    </source>
</evidence>
<proteinExistence type="predicted"/>
<dbReference type="RefSeq" id="WP_129234508.1">
    <property type="nucleotide sequence ID" value="NZ_SDPL01000136.1"/>
</dbReference>
<organism evidence="2 3">
    <name type="scientific">Agromyces binzhouensis</name>
    <dbReference type="NCBI Taxonomy" id="1817495"/>
    <lineage>
        <taxon>Bacteria</taxon>
        <taxon>Bacillati</taxon>
        <taxon>Actinomycetota</taxon>
        <taxon>Actinomycetes</taxon>
        <taxon>Micrococcales</taxon>
        <taxon>Microbacteriaceae</taxon>
        <taxon>Agromyces</taxon>
    </lineage>
</organism>
<dbReference type="Proteomes" id="UP000292881">
    <property type="component" value="Unassembled WGS sequence"/>
</dbReference>
<name>A0A4Q2JJ20_9MICO</name>
<dbReference type="EMBL" id="SDPL01000136">
    <property type="protein sequence ID" value="RXZ48041.1"/>
    <property type="molecule type" value="Genomic_DNA"/>
</dbReference>
<dbReference type="InterPro" id="IPR019681">
    <property type="entry name" value="DUF2530"/>
</dbReference>
<sequence>MRLWLSESERHPDPEPVRADARKALLAGTVAWVVALGLALGFAGALADAGFGWFIAAAAIGVVLGVVGLVVVQLRRRRHRPDSDDPRSH</sequence>
<accession>A0A4Q2JJ20</accession>
<dbReference type="AlphaFoldDB" id="A0A4Q2JJ20"/>
<dbReference type="Pfam" id="PF10745">
    <property type="entry name" value="DUF2530"/>
    <property type="match status" value="1"/>
</dbReference>
<gene>
    <name evidence="2" type="ORF">ESO86_08520</name>
</gene>
<evidence type="ECO:0000313" key="3">
    <source>
        <dbReference type="Proteomes" id="UP000292881"/>
    </source>
</evidence>
<feature type="transmembrane region" description="Helical" evidence="1">
    <location>
        <begin position="24"/>
        <end position="45"/>
    </location>
</feature>
<protein>
    <submittedName>
        <fullName evidence="2">DUF2530 domain-containing protein</fullName>
    </submittedName>
</protein>
<feature type="transmembrane region" description="Helical" evidence="1">
    <location>
        <begin position="51"/>
        <end position="72"/>
    </location>
</feature>
<keyword evidence="1" id="KW-0472">Membrane</keyword>
<evidence type="ECO:0000313" key="2">
    <source>
        <dbReference type="EMBL" id="RXZ48041.1"/>
    </source>
</evidence>
<keyword evidence="3" id="KW-1185">Reference proteome</keyword>
<reference evidence="2 3" key="1">
    <citation type="submission" date="2019-01" db="EMBL/GenBank/DDBJ databases">
        <authorList>
            <person name="Li J."/>
        </authorList>
    </citation>
    <scope>NUCLEOTIDE SEQUENCE [LARGE SCALE GENOMIC DNA]</scope>
    <source>
        <strain evidence="2 3">CGMCC 4.7180</strain>
    </source>
</reference>
<comment type="caution">
    <text evidence="2">The sequence shown here is derived from an EMBL/GenBank/DDBJ whole genome shotgun (WGS) entry which is preliminary data.</text>
</comment>
<keyword evidence="1" id="KW-1133">Transmembrane helix</keyword>